<protein>
    <recommendedName>
        <fullName evidence="3">TniQ family protein</fullName>
    </recommendedName>
</protein>
<comment type="caution">
    <text evidence="1">The sequence shown here is derived from an EMBL/GenBank/DDBJ whole genome shotgun (WGS) entry which is preliminary data.</text>
</comment>
<name>A0ABS6U1H9_STRHA</name>
<sequence>MTLFGTEEIIPCSSDAELAGAELRARTTQEVDALAALVGEETEKLLQRVLKLVNLPRLSYADDHDLREVLRELRYCVQKDGRGYKVRLRRRTRVDRPEGIGRLPRPRWVKEATEAGMCGLCGDTYRAGDAIGRAQRGPKVAAYYVQMGWLCWHCLVMRRQQPTRRDVLLRFFHGLFAHDGVGLNGHECRVLLEWLTLDPVLTSSKPWTVDPLKNTLLRLHTSTVEGKPVTWLSPQTTHTIIAVLREPASVAHLTAEETTVLSAFAQHLAEWETNPESVPHSRYGTGWRYRQRALELTSHPTVLSRLGGPFHLFQCKVTALGRLRDPDES</sequence>
<dbReference type="EMBL" id="JAHUVW010000004">
    <property type="protein sequence ID" value="MBV7674276.1"/>
    <property type="molecule type" value="Genomic_DNA"/>
</dbReference>
<reference evidence="1 2" key="1">
    <citation type="submission" date="2021-07" db="EMBL/GenBank/DDBJ databases">
        <title>Sequencing Streptomyces halstedii LGO-A4 genome an citrus endophytic actinomycete.</title>
        <authorList>
            <person name="Samborskyy M."/>
            <person name="Scott N."/>
            <person name="Deglau R."/>
            <person name="Dickens S."/>
            <person name="Oliveira L.G."/>
        </authorList>
    </citation>
    <scope>NUCLEOTIDE SEQUENCE [LARGE SCALE GENOMIC DNA]</scope>
    <source>
        <strain evidence="1 2">LGO-A4</strain>
    </source>
</reference>
<evidence type="ECO:0008006" key="3">
    <source>
        <dbReference type="Google" id="ProtNLM"/>
    </source>
</evidence>
<keyword evidence="2" id="KW-1185">Reference proteome</keyword>
<evidence type="ECO:0000313" key="1">
    <source>
        <dbReference type="EMBL" id="MBV7674276.1"/>
    </source>
</evidence>
<organism evidence="1 2">
    <name type="scientific">Streptomyces halstedii</name>
    <dbReference type="NCBI Taxonomy" id="1944"/>
    <lineage>
        <taxon>Bacteria</taxon>
        <taxon>Bacillati</taxon>
        <taxon>Actinomycetota</taxon>
        <taxon>Actinomycetes</taxon>
        <taxon>Kitasatosporales</taxon>
        <taxon>Streptomycetaceae</taxon>
        <taxon>Streptomyces</taxon>
    </lineage>
</organism>
<proteinExistence type="predicted"/>
<evidence type="ECO:0000313" key="2">
    <source>
        <dbReference type="Proteomes" id="UP000735541"/>
    </source>
</evidence>
<gene>
    <name evidence="1" type="ORF">STHAL_33050</name>
</gene>
<dbReference type="RefSeq" id="WP_228873985.1">
    <property type="nucleotide sequence ID" value="NZ_JAHUVW010000004.1"/>
</dbReference>
<accession>A0ABS6U1H9</accession>
<dbReference type="Proteomes" id="UP000735541">
    <property type="component" value="Unassembled WGS sequence"/>
</dbReference>